<dbReference type="GeneID" id="117639517"/>
<dbReference type="Proteomes" id="UP000515158">
    <property type="component" value="Unplaced"/>
</dbReference>
<feature type="compositionally biased region" description="Acidic residues" evidence="4">
    <location>
        <begin position="255"/>
        <end position="281"/>
    </location>
</feature>
<dbReference type="Gene3D" id="2.20.100.10">
    <property type="entry name" value="Thrombospondin type-1 (TSP1) repeat"/>
    <property type="match status" value="1"/>
</dbReference>
<proteinExistence type="predicted"/>
<feature type="region of interest" description="Disordered" evidence="4">
    <location>
        <begin position="254"/>
        <end position="297"/>
    </location>
</feature>
<keyword evidence="7" id="KW-1185">Reference proteome</keyword>
<evidence type="ECO:0000256" key="1">
    <source>
        <dbReference type="ARBA" id="ARBA00022729"/>
    </source>
</evidence>
<dbReference type="PANTHER" id="PTHR20920">
    <property type="entry name" value="RPE-SPONDIN"/>
    <property type="match status" value="1"/>
</dbReference>
<keyword evidence="2" id="KW-1015">Disulfide bond</keyword>
<dbReference type="SMART" id="SM00209">
    <property type="entry name" value="TSP1"/>
    <property type="match status" value="1"/>
</dbReference>
<feature type="domain" description="SMB" evidence="6">
    <location>
        <begin position="23"/>
        <end position="78"/>
    </location>
</feature>
<accession>A0A6P8Y538</accession>
<dbReference type="OrthoDB" id="98591at2759"/>
<dbReference type="InterPro" id="IPR001212">
    <property type="entry name" value="Somatomedin_B_dom"/>
</dbReference>
<sequence>MLLVALLLLTAQRWGALAGSCRESKLCCPGRDSSCVVQKAPINAIIEDLSDKPCYCDHACLKLGDCCGDFKDACGVVDCRMSAWGPWSDCDAECGAGRMTRSRTVERPPINGGKHCSALVQKRACMGQRCPRDQRQAALRETALLLPAALGWSREANATHDIRRNLRLRYPKDPADDNEYCVPFEVIKASKACRKEKGFTALREGSRVCVRCESQAIRKSLGYRCQGHGVVDRATRWSALAATHCHGKWVRLESDQPEPDADDEMLGDSPDENQVVDEDDAGGSKTHRHKEQKDKAVSLECPSCKKGALFIFV</sequence>
<keyword evidence="3" id="KW-0325">Glycoprotein</keyword>
<dbReference type="PROSITE" id="PS50958">
    <property type="entry name" value="SMB_2"/>
    <property type="match status" value="1"/>
</dbReference>
<feature type="chain" id="PRO_5027790303" evidence="5">
    <location>
        <begin position="19"/>
        <end position="313"/>
    </location>
</feature>
<dbReference type="InterPro" id="IPR039942">
    <property type="entry name" value="SBSPO"/>
</dbReference>
<dbReference type="InterPro" id="IPR056801">
    <property type="entry name" value="SBSPON_C"/>
</dbReference>
<dbReference type="InterPro" id="IPR036024">
    <property type="entry name" value="Somatomedin_B-like_dom_sf"/>
</dbReference>
<dbReference type="InParanoid" id="A0A6P8Y538"/>
<evidence type="ECO:0000256" key="2">
    <source>
        <dbReference type="ARBA" id="ARBA00023157"/>
    </source>
</evidence>
<dbReference type="RefSeq" id="XP_034231151.1">
    <property type="nucleotide sequence ID" value="XM_034375260.1"/>
</dbReference>
<evidence type="ECO:0000256" key="5">
    <source>
        <dbReference type="SAM" id="SignalP"/>
    </source>
</evidence>
<keyword evidence="1 5" id="KW-0732">Signal</keyword>
<dbReference type="Pfam" id="PF19028">
    <property type="entry name" value="TSP1_spondin"/>
    <property type="match status" value="1"/>
</dbReference>
<reference evidence="8" key="1">
    <citation type="submission" date="2025-08" db="UniProtKB">
        <authorList>
            <consortium name="RefSeq"/>
        </authorList>
    </citation>
    <scope>IDENTIFICATION</scope>
    <source>
        <tissue evidence="8">Total insect</tissue>
    </source>
</reference>
<dbReference type="PANTHER" id="PTHR20920:SF5">
    <property type="entry name" value="SMB DOMAIN-CONTAINING PROTEIN"/>
    <property type="match status" value="1"/>
</dbReference>
<evidence type="ECO:0000256" key="4">
    <source>
        <dbReference type="SAM" id="MobiDB-lite"/>
    </source>
</evidence>
<dbReference type="PROSITE" id="PS50092">
    <property type="entry name" value="TSP1"/>
    <property type="match status" value="1"/>
</dbReference>
<evidence type="ECO:0000313" key="7">
    <source>
        <dbReference type="Proteomes" id="UP000515158"/>
    </source>
</evidence>
<evidence type="ECO:0000259" key="6">
    <source>
        <dbReference type="PROSITE" id="PS50958"/>
    </source>
</evidence>
<dbReference type="SUPFAM" id="SSF82895">
    <property type="entry name" value="TSP-1 type 1 repeat"/>
    <property type="match status" value="1"/>
</dbReference>
<dbReference type="FunCoup" id="A0A6P8Y538">
    <property type="interactions" value="2"/>
</dbReference>
<dbReference type="InterPro" id="IPR044004">
    <property type="entry name" value="TSP1_spondin_dom"/>
</dbReference>
<dbReference type="InterPro" id="IPR036383">
    <property type="entry name" value="TSP1_rpt_sf"/>
</dbReference>
<dbReference type="Pfam" id="PF01033">
    <property type="entry name" value="Somatomedin_B"/>
    <property type="match status" value="1"/>
</dbReference>
<organism evidence="8">
    <name type="scientific">Thrips palmi</name>
    <name type="common">Melon thrips</name>
    <dbReference type="NCBI Taxonomy" id="161013"/>
    <lineage>
        <taxon>Eukaryota</taxon>
        <taxon>Metazoa</taxon>
        <taxon>Ecdysozoa</taxon>
        <taxon>Arthropoda</taxon>
        <taxon>Hexapoda</taxon>
        <taxon>Insecta</taxon>
        <taxon>Pterygota</taxon>
        <taxon>Neoptera</taxon>
        <taxon>Paraneoptera</taxon>
        <taxon>Thysanoptera</taxon>
        <taxon>Terebrantia</taxon>
        <taxon>Thripoidea</taxon>
        <taxon>Thripidae</taxon>
        <taxon>Thrips</taxon>
    </lineage>
</organism>
<protein>
    <submittedName>
        <fullName evidence="8">Somatomedin-B and thrombospondin type-1 domain-containing protein</fullName>
    </submittedName>
</protein>
<dbReference type="SUPFAM" id="SSF90188">
    <property type="entry name" value="Somatomedin B domain"/>
    <property type="match status" value="1"/>
</dbReference>
<dbReference type="Pfam" id="PF25031">
    <property type="entry name" value="SBSPON_C"/>
    <property type="match status" value="1"/>
</dbReference>
<evidence type="ECO:0000256" key="3">
    <source>
        <dbReference type="ARBA" id="ARBA00023180"/>
    </source>
</evidence>
<gene>
    <name evidence="8" type="primary">LOC117639517</name>
</gene>
<dbReference type="KEGG" id="tpal:117639517"/>
<name>A0A6P8Y538_THRPL</name>
<feature type="signal peptide" evidence="5">
    <location>
        <begin position="1"/>
        <end position="18"/>
    </location>
</feature>
<dbReference type="Gene3D" id="4.10.410.20">
    <property type="match status" value="1"/>
</dbReference>
<dbReference type="CTD" id="32033"/>
<dbReference type="InterPro" id="IPR000884">
    <property type="entry name" value="TSP1_rpt"/>
</dbReference>
<dbReference type="AlphaFoldDB" id="A0A6P8Y538"/>
<dbReference type="PROSITE" id="PS00524">
    <property type="entry name" value="SMB_1"/>
    <property type="match status" value="1"/>
</dbReference>
<evidence type="ECO:0000313" key="8">
    <source>
        <dbReference type="RefSeq" id="XP_034231151.1"/>
    </source>
</evidence>